<dbReference type="InterPro" id="IPR043129">
    <property type="entry name" value="ATPase_NBD"/>
</dbReference>
<dbReference type="Pfam" id="PF22521">
    <property type="entry name" value="HypF_C_2"/>
    <property type="match status" value="1"/>
</dbReference>
<protein>
    <recommendedName>
        <fullName evidence="1">Carbamoyltransferase Kae1-like domain-containing protein</fullName>
    </recommendedName>
</protein>
<name>X0X623_9ZZZZ</name>
<evidence type="ECO:0000259" key="1">
    <source>
        <dbReference type="Pfam" id="PF22521"/>
    </source>
</evidence>
<comment type="caution">
    <text evidence="2">The sequence shown here is derived from an EMBL/GenBank/DDBJ whole genome shotgun (WGS) entry which is preliminary data.</text>
</comment>
<gene>
    <name evidence="2" type="ORF">S01H1_64661</name>
</gene>
<dbReference type="GO" id="GO:0016743">
    <property type="term" value="F:carboxyl- or carbamoyltransferase activity"/>
    <property type="evidence" value="ECO:0007669"/>
    <property type="project" value="TreeGrafter"/>
</dbReference>
<dbReference type="EMBL" id="BARS01042627">
    <property type="protein sequence ID" value="GAG30852.1"/>
    <property type="molecule type" value="Genomic_DNA"/>
</dbReference>
<dbReference type="PANTHER" id="PTHR42959:SF1">
    <property type="entry name" value="CARBAMOYLTRANSFERASE HYPF"/>
    <property type="match status" value="1"/>
</dbReference>
<evidence type="ECO:0000313" key="2">
    <source>
        <dbReference type="EMBL" id="GAG30852.1"/>
    </source>
</evidence>
<dbReference type="InterPro" id="IPR055128">
    <property type="entry name" value="HypF_C_2"/>
</dbReference>
<dbReference type="InterPro" id="IPR051060">
    <property type="entry name" value="Carbamoyltrans_HypF-like"/>
</dbReference>
<dbReference type="SUPFAM" id="SSF53067">
    <property type="entry name" value="Actin-like ATPase domain"/>
    <property type="match status" value="1"/>
</dbReference>
<reference evidence="2" key="1">
    <citation type="journal article" date="2014" name="Front. Microbiol.">
        <title>High frequency of phylogenetically diverse reductive dehalogenase-homologous genes in deep subseafloor sedimentary metagenomes.</title>
        <authorList>
            <person name="Kawai M."/>
            <person name="Futagami T."/>
            <person name="Toyoda A."/>
            <person name="Takaki Y."/>
            <person name="Nishi S."/>
            <person name="Hori S."/>
            <person name="Arai W."/>
            <person name="Tsubouchi T."/>
            <person name="Morono Y."/>
            <person name="Uchiyama I."/>
            <person name="Ito T."/>
            <person name="Fujiyama A."/>
            <person name="Inagaki F."/>
            <person name="Takami H."/>
        </authorList>
    </citation>
    <scope>NUCLEOTIDE SEQUENCE</scope>
    <source>
        <strain evidence="2">Expedition CK06-06</strain>
    </source>
</reference>
<dbReference type="AlphaFoldDB" id="X0X623"/>
<organism evidence="2">
    <name type="scientific">marine sediment metagenome</name>
    <dbReference type="NCBI Taxonomy" id="412755"/>
    <lineage>
        <taxon>unclassified sequences</taxon>
        <taxon>metagenomes</taxon>
        <taxon>ecological metagenomes</taxon>
    </lineage>
</organism>
<accession>X0X623</accession>
<dbReference type="GO" id="GO:0051604">
    <property type="term" value="P:protein maturation"/>
    <property type="evidence" value="ECO:0007669"/>
    <property type="project" value="TreeGrafter"/>
</dbReference>
<feature type="domain" description="Carbamoyltransferase Kae1-like" evidence="1">
    <location>
        <begin position="10"/>
        <end position="187"/>
    </location>
</feature>
<sequence length="210" mass="23553">DFSLKKFRSFLKRIEPDVKRQEIILEQIEKDVNTVDTSSLGRVFDAVAAMVGLGKYNYFEAQLPMALEAIIEPGIEEHYDFEFINNVGKPLELDLRRMVEQLITDIQERQAGGVISAKFHNTIAAALLEMAKRARENKKLNTVALSGGVFCNRYLTNRLVKLLKKNDFDVLFNRDVPSNDGGISVGQAAIASRLVSREGENGHCEHSEAI</sequence>
<dbReference type="PANTHER" id="PTHR42959">
    <property type="entry name" value="CARBAMOYLTRANSFERASE"/>
    <property type="match status" value="1"/>
</dbReference>
<dbReference type="GO" id="GO:0008270">
    <property type="term" value="F:zinc ion binding"/>
    <property type="evidence" value="ECO:0007669"/>
    <property type="project" value="TreeGrafter"/>
</dbReference>
<proteinExistence type="predicted"/>
<dbReference type="Gene3D" id="3.30.420.40">
    <property type="match status" value="1"/>
</dbReference>
<feature type="non-terminal residue" evidence="2">
    <location>
        <position position="1"/>
    </location>
</feature>